<organism evidence="3 4">
    <name type="scientific">Emiliania huxleyi (strain CCMP1516)</name>
    <dbReference type="NCBI Taxonomy" id="280463"/>
    <lineage>
        <taxon>Eukaryota</taxon>
        <taxon>Haptista</taxon>
        <taxon>Haptophyta</taxon>
        <taxon>Prymnesiophyceae</taxon>
        <taxon>Isochrysidales</taxon>
        <taxon>Noelaerhabdaceae</taxon>
        <taxon>Emiliania</taxon>
    </lineage>
</organism>
<dbReference type="HOGENOM" id="CLU_483521_0_0_1"/>
<dbReference type="EnsemblProtists" id="EOD22846">
    <property type="protein sequence ID" value="EOD22846"/>
    <property type="gene ID" value="EMIHUDRAFT_447697"/>
</dbReference>
<keyword evidence="1" id="KW-0175">Coiled coil</keyword>
<proteinExistence type="predicted"/>
<dbReference type="Proteomes" id="UP000013827">
    <property type="component" value="Unassembled WGS sequence"/>
</dbReference>
<keyword evidence="4" id="KW-1185">Reference proteome</keyword>
<dbReference type="PROSITE" id="PS50097">
    <property type="entry name" value="BTB"/>
    <property type="match status" value="1"/>
</dbReference>
<dbReference type="Gene3D" id="1.25.40.420">
    <property type="match status" value="1"/>
</dbReference>
<reference evidence="3" key="2">
    <citation type="submission" date="2024-10" db="UniProtKB">
        <authorList>
            <consortium name="EnsemblProtists"/>
        </authorList>
    </citation>
    <scope>IDENTIFICATION</scope>
</reference>
<protein>
    <recommendedName>
        <fullName evidence="2">BTB domain-containing protein</fullName>
    </recommendedName>
</protein>
<reference evidence="4" key="1">
    <citation type="journal article" date="2013" name="Nature">
        <title>Pan genome of the phytoplankton Emiliania underpins its global distribution.</title>
        <authorList>
            <person name="Read B.A."/>
            <person name="Kegel J."/>
            <person name="Klute M.J."/>
            <person name="Kuo A."/>
            <person name="Lefebvre S.C."/>
            <person name="Maumus F."/>
            <person name="Mayer C."/>
            <person name="Miller J."/>
            <person name="Monier A."/>
            <person name="Salamov A."/>
            <person name="Young J."/>
            <person name="Aguilar M."/>
            <person name="Claverie J.M."/>
            <person name="Frickenhaus S."/>
            <person name="Gonzalez K."/>
            <person name="Herman E.K."/>
            <person name="Lin Y.C."/>
            <person name="Napier J."/>
            <person name="Ogata H."/>
            <person name="Sarno A.F."/>
            <person name="Shmutz J."/>
            <person name="Schroeder D."/>
            <person name="de Vargas C."/>
            <person name="Verret F."/>
            <person name="von Dassow P."/>
            <person name="Valentin K."/>
            <person name="Van de Peer Y."/>
            <person name="Wheeler G."/>
            <person name="Dacks J.B."/>
            <person name="Delwiche C.F."/>
            <person name="Dyhrman S.T."/>
            <person name="Glockner G."/>
            <person name="John U."/>
            <person name="Richards T."/>
            <person name="Worden A.Z."/>
            <person name="Zhang X."/>
            <person name="Grigoriev I.V."/>
            <person name="Allen A.E."/>
            <person name="Bidle K."/>
            <person name="Borodovsky M."/>
            <person name="Bowler C."/>
            <person name="Brownlee C."/>
            <person name="Cock J.M."/>
            <person name="Elias M."/>
            <person name="Gladyshev V.N."/>
            <person name="Groth M."/>
            <person name="Guda C."/>
            <person name="Hadaegh A."/>
            <person name="Iglesias-Rodriguez M.D."/>
            <person name="Jenkins J."/>
            <person name="Jones B.M."/>
            <person name="Lawson T."/>
            <person name="Leese F."/>
            <person name="Lindquist E."/>
            <person name="Lobanov A."/>
            <person name="Lomsadze A."/>
            <person name="Malik S.B."/>
            <person name="Marsh M.E."/>
            <person name="Mackinder L."/>
            <person name="Mock T."/>
            <person name="Mueller-Roeber B."/>
            <person name="Pagarete A."/>
            <person name="Parker M."/>
            <person name="Probert I."/>
            <person name="Quesneville H."/>
            <person name="Raines C."/>
            <person name="Rensing S.A."/>
            <person name="Riano-Pachon D.M."/>
            <person name="Richier S."/>
            <person name="Rokitta S."/>
            <person name="Shiraiwa Y."/>
            <person name="Soanes D.M."/>
            <person name="van der Giezen M."/>
            <person name="Wahlund T.M."/>
            <person name="Williams B."/>
            <person name="Wilson W."/>
            <person name="Wolfe G."/>
            <person name="Wurch L.L."/>
        </authorList>
    </citation>
    <scope>NUCLEOTIDE SEQUENCE</scope>
</reference>
<dbReference type="AlphaFoldDB" id="A0A0D3JH61"/>
<dbReference type="InterPro" id="IPR000210">
    <property type="entry name" value="BTB/POZ_dom"/>
</dbReference>
<evidence type="ECO:0000313" key="4">
    <source>
        <dbReference type="Proteomes" id="UP000013827"/>
    </source>
</evidence>
<accession>A0A0D3JH61</accession>
<name>A0A0D3JH61_EMIH1</name>
<dbReference type="PaxDb" id="2903-EOD22846"/>
<evidence type="ECO:0000313" key="3">
    <source>
        <dbReference type="EnsemblProtists" id="EOD22846"/>
    </source>
</evidence>
<dbReference type="GeneID" id="17268393"/>
<dbReference type="RefSeq" id="XP_005775275.1">
    <property type="nucleotide sequence ID" value="XM_005775218.1"/>
</dbReference>
<feature type="domain" description="BTB" evidence="2">
    <location>
        <begin position="97"/>
        <end position="155"/>
    </location>
</feature>
<sequence length="564" mass="61182">MLARLLREREREEQEARERASNLSPGSAALVANLGGYPQRVAHEQNHRRAVQAVQERLVQLEAQLAAVEDEKRQLAADSAHKISALADAARQLLFDHDVMVKSTVDGSQCPARKATLSAASAYFQTRLEATGAELGDDEGVVSLDATREAVRALMLELHLPGCTDCASFGQSLAFEVLELVAMLGGPADSSDLDSSMRKVATLCTNAFVVGRSAERIADPVECAAFCAALTSSIDHVDTLSSDDRHDWLVEAFREVGASCARSIRLAEWDVLKDPTVLSAFSPAALLKVLDAQREGERDGGFVRVRTHRLISVWLSARWAKVPLDPAHAPPLLASEPAPSLEECVFLLRCLANGAPALDSLDALLTGEDIEDIIRKHDELSLQPASNVEFARLWEKLVDGMAYFFGFERSTARWVDAATFSRMLSRKKLKVDSEETVLRAFLDWAEVPGREATVIDQVAPLVRFPLVRVCLPDGAIKDALSRVYRRSPVVKALVQEALALQQEVSRAGEAAACATFRRKRLISAIAAGSADVSADVDRSKKRKLCVNDAVPGVSAADAADALMA</sequence>
<evidence type="ECO:0000259" key="2">
    <source>
        <dbReference type="PROSITE" id="PS50097"/>
    </source>
</evidence>
<evidence type="ECO:0000256" key="1">
    <source>
        <dbReference type="SAM" id="Coils"/>
    </source>
</evidence>
<dbReference type="KEGG" id="ehx:EMIHUDRAFT_447697"/>
<feature type="coiled-coil region" evidence="1">
    <location>
        <begin position="2"/>
        <end position="78"/>
    </location>
</feature>